<dbReference type="GO" id="GO:0030328">
    <property type="term" value="P:prenylcysteine catabolic process"/>
    <property type="evidence" value="ECO:0007669"/>
    <property type="project" value="InterPro"/>
</dbReference>
<evidence type="ECO:0000256" key="7">
    <source>
        <dbReference type="ARBA" id="ARBA00023180"/>
    </source>
</evidence>
<evidence type="ECO:0000256" key="1">
    <source>
        <dbReference type="ARBA" id="ARBA00001974"/>
    </source>
</evidence>
<gene>
    <name evidence="10" type="primary">Pcyox1</name>
</gene>
<dbReference type="PANTHER" id="PTHR15944">
    <property type="entry name" value="FARNESYLCYSTEINE LYASE"/>
    <property type="match status" value="1"/>
</dbReference>
<dbReference type="InterPro" id="IPR017046">
    <property type="entry name" value="Prenylcysteine_Oxase1"/>
</dbReference>
<proteinExistence type="evidence at transcript level"/>
<dbReference type="GO" id="GO:0001735">
    <property type="term" value="F:prenylcysteine oxidase activity"/>
    <property type="evidence" value="ECO:0007669"/>
    <property type="project" value="InterPro"/>
</dbReference>
<organism evidence="10">
    <name type="scientific">Phallusia mammillata</name>
    <dbReference type="NCBI Taxonomy" id="59560"/>
    <lineage>
        <taxon>Eukaryota</taxon>
        <taxon>Metazoa</taxon>
        <taxon>Chordata</taxon>
        <taxon>Tunicata</taxon>
        <taxon>Ascidiacea</taxon>
        <taxon>Phlebobranchia</taxon>
        <taxon>Ascidiidae</taxon>
        <taxon>Phallusia</taxon>
    </lineage>
</organism>
<dbReference type="PANTHER" id="PTHR15944:SF0">
    <property type="entry name" value="PRENYLCYSTEINE LYASE DOMAIN-CONTAINING PROTEIN"/>
    <property type="match status" value="1"/>
</dbReference>
<evidence type="ECO:0000256" key="3">
    <source>
        <dbReference type="ARBA" id="ARBA00022630"/>
    </source>
</evidence>
<evidence type="ECO:0000256" key="4">
    <source>
        <dbReference type="ARBA" id="ARBA00022729"/>
    </source>
</evidence>
<keyword evidence="7" id="KW-0325">Glycoprotein</keyword>
<evidence type="ECO:0000259" key="9">
    <source>
        <dbReference type="Pfam" id="PF07156"/>
    </source>
</evidence>
<dbReference type="AlphaFoldDB" id="A0A6F9DP09"/>
<dbReference type="InterPro" id="IPR010795">
    <property type="entry name" value="Prenylcys_lyase"/>
</dbReference>
<evidence type="ECO:0000256" key="6">
    <source>
        <dbReference type="ARBA" id="ARBA00023002"/>
    </source>
</evidence>
<feature type="signal peptide" evidence="8">
    <location>
        <begin position="1"/>
        <end position="19"/>
    </location>
</feature>
<evidence type="ECO:0000313" key="10">
    <source>
        <dbReference type="EMBL" id="CAB3264716.1"/>
    </source>
</evidence>
<keyword evidence="4 8" id="KW-0732">Signal</keyword>
<dbReference type="Gene3D" id="3.50.50.60">
    <property type="entry name" value="FAD/NAD(P)-binding domain"/>
    <property type="match status" value="1"/>
</dbReference>
<keyword evidence="6" id="KW-0560">Oxidoreductase</keyword>
<protein>
    <submittedName>
        <fullName evidence="10">Prenylcysteine oxidase 1</fullName>
    </submittedName>
</protein>
<name>A0A6F9DP09_9ASCI</name>
<evidence type="ECO:0000256" key="5">
    <source>
        <dbReference type="ARBA" id="ARBA00022827"/>
    </source>
</evidence>
<reference evidence="10" key="1">
    <citation type="submission" date="2020-04" db="EMBL/GenBank/DDBJ databases">
        <authorList>
            <person name="Neveu A P."/>
        </authorList>
    </citation>
    <scope>NUCLEOTIDE SEQUENCE</scope>
    <source>
        <tissue evidence="10">Whole embryo</tissue>
    </source>
</reference>
<comment type="cofactor">
    <cofactor evidence="1">
        <name>FAD</name>
        <dbReference type="ChEBI" id="CHEBI:57692"/>
    </cofactor>
</comment>
<accession>A0A6F9DP09</accession>
<dbReference type="SUPFAM" id="SSF51905">
    <property type="entry name" value="FAD/NAD(P)-binding domain"/>
    <property type="match status" value="1"/>
</dbReference>
<feature type="chain" id="PRO_5026245400" evidence="8">
    <location>
        <begin position="20"/>
        <end position="503"/>
    </location>
</feature>
<dbReference type="Pfam" id="PF07156">
    <property type="entry name" value="Prenylcys_lyase"/>
    <property type="match status" value="1"/>
</dbReference>
<dbReference type="Pfam" id="PF13450">
    <property type="entry name" value="NAD_binding_8"/>
    <property type="match status" value="1"/>
</dbReference>
<sequence>MLDKVVLLCLLVHCARTEADLKNSQYVNDLRDTGRINKAPPQKIAIVGGGIGGSAASYFARQLFGNDVTIDLFEPEIICGRVATIQVAGRDYESGGAVIHGKNMYAKEIASTFGLDEAKELDLKTAFFDGKDYILETSTWWIVSMLKMIWTFGLDLLRLNWIETLFLNKFESVYNVQKNGHSFTTVRDLMVALGNETFVNAAEETSCSLFTKKGISQFTIDTLVSGGIRGNYGQTCGVNGFVGLVSMAGIQSNLWSVNGGNKLLCSKLIDHSDVTIIKERVKSVSRDGQAFTVASRKGAVRDYDLVVIATPINRDKSHIDVTAVCSSPSRCPNSVTDPRHYRKTVATFVKGKLNSALFKCESFTDCPGGILTSQNNLFYRSIGFHFPVDFDPAKDTVADGVYKVFSNESLTEEQLEMLFETYTEVAEKVWYAYPFYRPPDQLDSFIINNDGVFYTSPIEWAASAIEMSLISGKNAALMAFNNWFGITENIDSDFGDDETKAEL</sequence>
<comment type="similarity">
    <text evidence="2">Belongs to the prenylcysteine oxidase family.</text>
</comment>
<keyword evidence="3" id="KW-0285">Flavoprotein</keyword>
<dbReference type="EMBL" id="LR788854">
    <property type="protein sequence ID" value="CAB3264716.1"/>
    <property type="molecule type" value="mRNA"/>
</dbReference>
<keyword evidence="5" id="KW-0274">FAD</keyword>
<evidence type="ECO:0000256" key="2">
    <source>
        <dbReference type="ARBA" id="ARBA00009967"/>
    </source>
</evidence>
<feature type="domain" description="Prenylcysteine lyase" evidence="9">
    <location>
        <begin position="136"/>
        <end position="491"/>
    </location>
</feature>
<dbReference type="InterPro" id="IPR036188">
    <property type="entry name" value="FAD/NAD-bd_sf"/>
</dbReference>
<evidence type="ECO:0000256" key="8">
    <source>
        <dbReference type="SAM" id="SignalP"/>
    </source>
</evidence>
<dbReference type="GO" id="GO:0030327">
    <property type="term" value="P:prenylated protein catabolic process"/>
    <property type="evidence" value="ECO:0007669"/>
    <property type="project" value="TreeGrafter"/>
</dbReference>